<dbReference type="AlphaFoldDB" id="C1GME2"/>
<dbReference type="Proteomes" id="UP000001628">
    <property type="component" value="Unassembled WGS sequence"/>
</dbReference>
<keyword evidence="2" id="KW-1185">Reference proteome</keyword>
<dbReference type="EMBL" id="KN275973">
    <property type="protein sequence ID" value="EEH43608.1"/>
    <property type="molecule type" value="Genomic_DNA"/>
</dbReference>
<dbReference type="OrthoDB" id="4188079at2759"/>
<proteinExistence type="predicted"/>
<dbReference type="OMA" id="HEFFASL"/>
<gene>
    <name evidence="1" type="ORF">PADG_08228</name>
</gene>
<dbReference type="KEGG" id="pbn:PADG_08228"/>
<sequence length="109" mass="12746">MPRTRRLLKEEITYSLAKERRVNILHELGYDYYQQTRFFSHLSDKRVWMKDVIIPHLGLRSTEIPGRASSNRDNVSPFDFLFHIVLGRAFGMGIGDEKIQCEAGAYAWL</sequence>
<dbReference type="RefSeq" id="XP_010763755.1">
    <property type="nucleotide sequence ID" value="XM_010765453.1"/>
</dbReference>
<name>C1GME2_PARBD</name>
<dbReference type="VEuPathDB" id="FungiDB:PADG_08228"/>
<dbReference type="InParanoid" id="C1GME2"/>
<protein>
    <submittedName>
        <fullName evidence="1">Uncharacterized protein</fullName>
    </submittedName>
</protein>
<reference evidence="1 2" key="1">
    <citation type="journal article" date="2011" name="PLoS Genet.">
        <title>Comparative genomic analysis of human fungal pathogens causing paracoccidioidomycosis.</title>
        <authorList>
            <person name="Desjardins C.A."/>
            <person name="Champion M.D."/>
            <person name="Holder J.W."/>
            <person name="Muszewska A."/>
            <person name="Goldberg J."/>
            <person name="Bailao A.M."/>
            <person name="Brigido M.M."/>
            <person name="Ferreira M.E."/>
            <person name="Garcia A.M."/>
            <person name="Grynberg M."/>
            <person name="Gujja S."/>
            <person name="Heiman D.I."/>
            <person name="Henn M.R."/>
            <person name="Kodira C.D."/>
            <person name="Leon-Narvaez H."/>
            <person name="Longo L.V."/>
            <person name="Ma L.J."/>
            <person name="Malavazi I."/>
            <person name="Matsuo A.L."/>
            <person name="Morais F.V."/>
            <person name="Pereira M."/>
            <person name="Rodriguez-Brito S."/>
            <person name="Sakthikumar S."/>
            <person name="Salem-Izacc S.M."/>
            <person name="Sykes S.M."/>
            <person name="Teixeira M.M."/>
            <person name="Vallejo M.C."/>
            <person name="Walter M.E."/>
            <person name="Yandava C."/>
            <person name="Young S."/>
            <person name="Zeng Q."/>
            <person name="Zucker J."/>
            <person name="Felipe M.S."/>
            <person name="Goldman G.H."/>
            <person name="Haas B.J."/>
            <person name="McEwen J.G."/>
            <person name="Nino-Vega G."/>
            <person name="Puccia R."/>
            <person name="San-Blas G."/>
            <person name="Soares C.M."/>
            <person name="Birren B.W."/>
            <person name="Cuomo C.A."/>
        </authorList>
    </citation>
    <scope>NUCLEOTIDE SEQUENCE [LARGE SCALE GENOMIC DNA]</scope>
    <source>
        <strain evidence="1 2">Pb18</strain>
    </source>
</reference>
<evidence type="ECO:0000313" key="2">
    <source>
        <dbReference type="Proteomes" id="UP000001628"/>
    </source>
</evidence>
<accession>C1GME2</accession>
<organism evidence="1 2">
    <name type="scientific">Paracoccidioides brasiliensis (strain Pb18)</name>
    <dbReference type="NCBI Taxonomy" id="502780"/>
    <lineage>
        <taxon>Eukaryota</taxon>
        <taxon>Fungi</taxon>
        <taxon>Dikarya</taxon>
        <taxon>Ascomycota</taxon>
        <taxon>Pezizomycotina</taxon>
        <taxon>Eurotiomycetes</taxon>
        <taxon>Eurotiomycetidae</taxon>
        <taxon>Onygenales</taxon>
        <taxon>Ajellomycetaceae</taxon>
        <taxon>Paracoccidioides</taxon>
    </lineage>
</organism>
<dbReference type="STRING" id="502780.C1GME2"/>
<dbReference type="GeneID" id="22586559"/>
<dbReference type="HOGENOM" id="CLU_134557_0_0_1"/>
<evidence type="ECO:0000313" key="1">
    <source>
        <dbReference type="EMBL" id="EEH43608.1"/>
    </source>
</evidence>